<evidence type="ECO:0000313" key="4">
    <source>
        <dbReference type="EMBL" id="RAK64797.1"/>
    </source>
</evidence>
<dbReference type="AlphaFoldDB" id="A0A328BCT8"/>
<comment type="caution">
    <text evidence="4">The sequence shown here is derived from an EMBL/GenBank/DDBJ whole genome shotgun (WGS) entry which is preliminary data.</text>
</comment>
<proteinExistence type="predicted"/>
<feature type="domain" description="Luciferase-like" evidence="3">
    <location>
        <begin position="1"/>
        <end position="329"/>
    </location>
</feature>
<reference evidence="4 5" key="1">
    <citation type="submission" date="2018-05" db="EMBL/GenBank/DDBJ databases">
        <authorList>
            <person name="Lanie J.A."/>
            <person name="Ng W.-L."/>
            <person name="Kazmierczak K.M."/>
            <person name="Andrzejewski T.M."/>
            <person name="Davidsen T.M."/>
            <person name="Wayne K.J."/>
            <person name="Tettelin H."/>
            <person name="Glass J.I."/>
            <person name="Rusch D."/>
            <person name="Podicherti R."/>
            <person name="Tsui H.-C.T."/>
            <person name="Winkler M.E."/>
        </authorList>
    </citation>
    <scope>NUCLEOTIDE SEQUENCE [LARGE SCALE GENOMIC DNA]</scope>
    <source>
        <strain evidence="4 5">BUT-10</strain>
    </source>
</reference>
<dbReference type="GO" id="GO:0016705">
    <property type="term" value="F:oxidoreductase activity, acting on paired donors, with incorporation or reduction of molecular oxygen"/>
    <property type="evidence" value="ECO:0007669"/>
    <property type="project" value="InterPro"/>
</dbReference>
<keyword evidence="5" id="KW-1185">Reference proteome</keyword>
<dbReference type="OrthoDB" id="7239898at2"/>
<sequence length="413" mass="45687">MRFGIFYEHQLPRPWNEGDEARLFHEALEQVQLADRLGYDYAWEVEHHFLEEYSHSSAPEVFLAACAALTKTIRLGHGIRQVIPNYNHPARTAEGLATLDIISNGRLDFGIGEGATRLELGGFGIPAKDKRALALEAAEQIANMLVMNPYPGFEGQGFSFPCRNIVPKPMQKPHPPMWMACTNRDTIKVAASIGVGALAFSFLDPEEAKTWAEIYYGIIKSDACVPIGHSVNANLAMVSNFSVHPDRAEAIRRGQEGFEFFSYAVNALVAHDVLPGRSTLFADFQKSRAASDDEIIAARKAAAVNANGIGTPEDIREHIKGFQAAGVDQVIFMQQAGRNRHEHICESLELFAAEVMPAFKAEAAAREARKQAELAPYIDAAMKRKRWMKPLEDHEIPVVPASRAKAQINEAVR</sequence>
<dbReference type="Pfam" id="PF00296">
    <property type="entry name" value="Bac_luciferase"/>
    <property type="match status" value="1"/>
</dbReference>
<dbReference type="RefSeq" id="WP_111276335.1">
    <property type="nucleotide sequence ID" value="NZ_QFYS01000005.1"/>
</dbReference>
<dbReference type="EMBL" id="QFYS01000005">
    <property type="protein sequence ID" value="RAK64797.1"/>
    <property type="molecule type" value="Genomic_DNA"/>
</dbReference>
<dbReference type="InterPro" id="IPR050766">
    <property type="entry name" value="Bact_Lucif_Oxidored"/>
</dbReference>
<keyword evidence="1" id="KW-0560">Oxidoreductase</keyword>
<dbReference type="Proteomes" id="UP000249524">
    <property type="component" value="Unassembled WGS sequence"/>
</dbReference>
<dbReference type="Gene3D" id="3.20.20.30">
    <property type="entry name" value="Luciferase-like domain"/>
    <property type="match status" value="1"/>
</dbReference>
<dbReference type="GO" id="GO:0004497">
    <property type="term" value="F:monooxygenase activity"/>
    <property type="evidence" value="ECO:0007669"/>
    <property type="project" value="UniProtKB-KW"/>
</dbReference>
<evidence type="ECO:0000313" key="5">
    <source>
        <dbReference type="Proteomes" id="UP000249524"/>
    </source>
</evidence>
<dbReference type="GO" id="GO:0005829">
    <property type="term" value="C:cytosol"/>
    <property type="evidence" value="ECO:0007669"/>
    <property type="project" value="TreeGrafter"/>
</dbReference>
<accession>A0A328BCT8</accession>
<dbReference type="InterPro" id="IPR036661">
    <property type="entry name" value="Luciferase-like_sf"/>
</dbReference>
<dbReference type="SUPFAM" id="SSF51679">
    <property type="entry name" value="Bacterial luciferase-like"/>
    <property type="match status" value="1"/>
</dbReference>
<dbReference type="PANTHER" id="PTHR30137">
    <property type="entry name" value="LUCIFERASE-LIKE MONOOXYGENASE"/>
    <property type="match status" value="1"/>
</dbReference>
<evidence type="ECO:0000256" key="1">
    <source>
        <dbReference type="ARBA" id="ARBA00023002"/>
    </source>
</evidence>
<evidence type="ECO:0000256" key="2">
    <source>
        <dbReference type="ARBA" id="ARBA00023033"/>
    </source>
</evidence>
<dbReference type="PANTHER" id="PTHR30137:SF8">
    <property type="entry name" value="BLR5498 PROTEIN"/>
    <property type="match status" value="1"/>
</dbReference>
<name>A0A328BCT8_9CAUL</name>
<dbReference type="InterPro" id="IPR011251">
    <property type="entry name" value="Luciferase-like_dom"/>
</dbReference>
<gene>
    <name evidence="4" type="ORF">DJ019_12285</name>
</gene>
<organism evidence="4 5">
    <name type="scientific">Phenylobacterium kunshanense</name>
    <dbReference type="NCBI Taxonomy" id="1445034"/>
    <lineage>
        <taxon>Bacteria</taxon>
        <taxon>Pseudomonadati</taxon>
        <taxon>Pseudomonadota</taxon>
        <taxon>Alphaproteobacteria</taxon>
        <taxon>Caulobacterales</taxon>
        <taxon>Caulobacteraceae</taxon>
        <taxon>Phenylobacterium</taxon>
    </lineage>
</organism>
<protein>
    <submittedName>
        <fullName evidence="4">LLM class flavin-dependent oxidoreductase</fullName>
    </submittedName>
</protein>
<evidence type="ECO:0000259" key="3">
    <source>
        <dbReference type="Pfam" id="PF00296"/>
    </source>
</evidence>
<keyword evidence="2" id="KW-0503">Monooxygenase</keyword>